<dbReference type="AlphaFoldDB" id="B0T2G7"/>
<gene>
    <name evidence="1" type="ordered locus">Caul_1659</name>
</gene>
<dbReference type="HOGENOM" id="CLU_2786270_0_0_5"/>
<reference evidence="1" key="1">
    <citation type="submission" date="2008-01" db="EMBL/GenBank/DDBJ databases">
        <title>Complete sequence of chromosome of Caulobacter sp. K31.</title>
        <authorList>
            <consortium name="US DOE Joint Genome Institute"/>
            <person name="Copeland A."/>
            <person name="Lucas S."/>
            <person name="Lapidus A."/>
            <person name="Barry K."/>
            <person name="Glavina del Rio T."/>
            <person name="Dalin E."/>
            <person name="Tice H."/>
            <person name="Pitluck S."/>
            <person name="Bruce D."/>
            <person name="Goodwin L."/>
            <person name="Thompson L.S."/>
            <person name="Brettin T."/>
            <person name="Detter J.C."/>
            <person name="Han C."/>
            <person name="Schmutz J."/>
            <person name="Larimer F."/>
            <person name="Land M."/>
            <person name="Hauser L."/>
            <person name="Kyrpides N."/>
            <person name="Kim E."/>
            <person name="Stephens C."/>
            <person name="Richardson P."/>
        </authorList>
    </citation>
    <scope>NUCLEOTIDE SEQUENCE [LARGE SCALE GENOMIC DNA]</scope>
    <source>
        <strain evidence="1">K31</strain>
    </source>
</reference>
<name>B0T2G7_CAUSK</name>
<dbReference type="KEGG" id="cak:Caul_1659"/>
<dbReference type="OrthoDB" id="7190753at2"/>
<accession>B0T2G7</accession>
<proteinExistence type="predicted"/>
<evidence type="ECO:0000313" key="1">
    <source>
        <dbReference type="EMBL" id="ABZ70788.1"/>
    </source>
</evidence>
<organism evidence="1">
    <name type="scientific">Caulobacter sp. (strain K31)</name>
    <dbReference type="NCBI Taxonomy" id="366602"/>
    <lineage>
        <taxon>Bacteria</taxon>
        <taxon>Pseudomonadati</taxon>
        <taxon>Pseudomonadota</taxon>
        <taxon>Alphaproteobacteria</taxon>
        <taxon>Caulobacterales</taxon>
        <taxon>Caulobacteraceae</taxon>
        <taxon>Caulobacter</taxon>
    </lineage>
</organism>
<protein>
    <submittedName>
        <fullName evidence="1">Uncharacterized protein</fullName>
    </submittedName>
</protein>
<dbReference type="STRING" id="366602.Caul_1659"/>
<sequence length="68" mass="7196">MGFATFTRPDGSPVSINTAEVLRFAPVPSDGPLAGPAKVGTRIAFKNGEHQDVKELVDEVTRRMNAAG</sequence>
<dbReference type="EMBL" id="CP000927">
    <property type="protein sequence ID" value="ABZ70788.1"/>
    <property type="molecule type" value="Genomic_DNA"/>
</dbReference>